<gene>
    <name evidence="2" type="ORF">EXIGLDRAFT_716457</name>
</gene>
<dbReference type="EMBL" id="KV425891">
    <property type="protein sequence ID" value="KZW01808.1"/>
    <property type="molecule type" value="Genomic_DNA"/>
</dbReference>
<dbReference type="OrthoDB" id="2823490at2759"/>
<feature type="region of interest" description="Disordered" evidence="1">
    <location>
        <begin position="1"/>
        <end position="24"/>
    </location>
</feature>
<dbReference type="AlphaFoldDB" id="A0A165P8U2"/>
<evidence type="ECO:0000256" key="1">
    <source>
        <dbReference type="SAM" id="MobiDB-lite"/>
    </source>
</evidence>
<name>A0A165P8U2_EXIGL</name>
<reference evidence="2 3" key="1">
    <citation type="journal article" date="2016" name="Mol. Biol. Evol.">
        <title>Comparative Genomics of Early-Diverging Mushroom-Forming Fungi Provides Insights into the Origins of Lignocellulose Decay Capabilities.</title>
        <authorList>
            <person name="Nagy L.G."/>
            <person name="Riley R."/>
            <person name="Tritt A."/>
            <person name="Adam C."/>
            <person name="Daum C."/>
            <person name="Floudas D."/>
            <person name="Sun H."/>
            <person name="Yadav J.S."/>
            <person name="Pangilinan J."/>
            <person name="Larsson K.H."/>
            <person name="Matsuura K."/>
            <person name="Barry K."/>
            <person name="Labutti K."/>
            <person name="Kuo R."/>
            <person name="Ohm R.A."/>
            <person name="Bhattacharya S.S."/>
            <person name="Shirouzu T."/>
            <person name="Yoshinaga Y."/>
            <person name="Martin F.M."/>
            <person name="Grigoriev I.V."/>
            <person name="Hibbett D.S."/>
        </authorList>
    </citation>
    <scope>NUCLEOTIDE SEQUENCE [LARGE SCALE GENOMIC DNA]</scope>
    <source>
        <strain evidence="2 3">HHB12029</strain>
    </source>
</reference>
<keyword evidence="3" id="KW-1185">Reference proteome</keyword>
<evidence type="ECO:0000313" key="2">
    <source>
        <dbReference type="EMBL" id="KZW01808.1"/>
    </source>
</evidence>
<dbReference type="InParanoid" id="A0A165P8U2"/>
<dbReference type="STRING" id="1314781.A0A165P8U2"/>
<protein>
    <submittedName>
        <fullName evidence="2">Uncharacterized protein</fullName>
    </submittedName>
</protein>
<sequence length="343" mass="38369">MSRGVAPHSVDSASALGPSRYMPRNGKGAEHVRFLPKSTISNSYGLLLTSRQMFMDTTRAVERLRASNRLVFVLDVILANDTVLWPTWLCVPATAPIIDRLEVTIRALGARPRTASRPYYFNSSGGIVSEGFNFILQHFLLVAPGKGIVVRSLVMDFSDDGVAEDVGNEAWHRWRIMHAEYEEDLPDDFVPIAPRASWAANYVNHSIAWALSMDVFTSPYAGILFERIGSIEVQTNERSLERYDLGKFLAPLAFDNPAATFQHVNPVELRLPTFWDWKENAVKARIAAGLSLCSPIEERPGHIPTLAEAQARLAHEPASVERTRRNAMQRLRRIIGLLSFGKM</sequence>
<accession>A0A165P8U2</accession>
<evidence type="ECO:0000313" key="3">
    <source>
        <dbReference type="Proteomes" id="UP000077266"/>
    </source>
</evidence>
<proteinExistence type="predicted"/>
<dbReference type="Proteomes" id="UP000077266">
    <property type="component" value="Unassembled WGS sequence"/>
</dbReference>
<organism evidence="2 3">
    <name type="scientific">Exidia glandulosa HHB12029</name>
    <dbReference type="NCBI Taxonomy" id="1314781"/>
    <lineage>
        <taxon>Eukaryota</taxon>
        <taxon>Fungi</taxon>
        <taxon>Dikarya</taxon>
        <taxon>Basidiomycota</taxon>
        <taxon>Agaricomycotina</taxon>
        <taxon>Agaricomycetes</taxon>
        <taxon>Auriculariales</taxon>
        <taxon>Exidiaceae</taxon>
        <taxon>Exidia</taxon>
    </lineage>
</organism>